<dbReference type="InterPro" id="IPR008767">
    <property type="entry name" value="Phage_SPP1_head-tail_adaptor"/>
</dbReference>
<dbReference type="Pfam" id="PF05521">
    <property type="entry name" value="Phage_HCP"/>
    <property type="match status" value="1"/>
</dbReference>
<evidence type="ECO:0000313" key="2">
    <source>
        <dbReference type="Proteomes" id="UP001288778"/>
    </source>
</evidence>
<sequence length="105" mass="12600">MKVDIGMLRDKCEVVREQITINELGFNEKEYITVCSPYCYREPIDSTAYFSANKSGTTLKYKYYIRRRELDESLFIRYKDKLYNIVHVTKDIRKPLMEILAEVRE</sequence>
<dbReference type="Proteomes" id="UP001288778">
    <property type="component" value="Unassembled WGS sequence"/>
</dbReference>
<protein>
    <recommendedName>
        <fullName evidence="3">Phage head-tail adaptor</fullName>
    </recommendedName>
</protein>
<dbReference type="AlphaFoldDB" id="A0AAW9I1A9"/>
<reference evidence="1" key="1">
    <citation type="submission" date="2019-11" db="EMBL/GenBank/DDBJ databases">
        <title>Characterization of Clostridium perfringens isolates from swine manure treated agricultural soils.</title>
        <authorList>
            <person name="Wushke S.T."/>
        </authorList>
    </citation>
    <scope>NUCLEOTIDE SEQUENCE</scope>
    <source>
        <strain evidence="1">X94</strain>
    </source>
</reference>
<proteinExistence type="predicted"/>
<name>A0AAW9I1A9_CLOPF</name>
<comment type="caution">
    <text evidence="1">The sequence shown here is derived from an EMBL/GenBank/DDBJ whole genome shotgun (WGS) entry which is preliminary data.</text>
</comment>
<evidence type="ECO:0000313" key="1">
    <source>
        <dbReference type="EMBL" id="MDZ4908201.1"/>
    </source>
</evidence>
<dbReference type="EMBL" id="WNUI01000005">
    <property type="protein sequence ID" value="MDZ4908201.1"/>
    <property type="molecule type" value="Genomic_DNA"/>
</dbReference>
<evidence type="ECO:0008006" key="3">
    <source>
        <dbReference type="Google" id="ProtNLM"/>
    </source>
</evidence>
<gene>
    <name evidence="1" type="ORF">GNF68_03825</name>
</gene>
<dbReference type="RefSeq" id="WP_198604244.1">
    <property type="nucleotide sequence ID" value="NZ_JACOHR010000014.1"/>
</dbReference>
<dbReference type="InterPro" id="IPR038666">
    <property type="entry name" value="SSP1_head-tail_sf"/>
</dbReference>
<organism evidence="1 2">
    <name type="scientific">Clostridium perfringens</name>
    <dbReference type="NCBI Taxonomy" id="1502"/>
    <lineage>
        <taxon>Bacteria</taxon>
        <taxon>Bacillati</taxon>
        <taxon>Bacillota</taxon>
        <taxon>Clostridia</taxon>
        <taxon>Eubacteriales</taxon>
        <taxon>Clostridiaceae</taxon>
        <taxon>Clostridium</taxon>
    </lineage>
</organism>
<accession>A0AAW9I1A9</accession>
<dbReference type="Gene3D" id="2.40.10.270">
    <property type="entry name" value="Bacteriophage SPP1 head-tail adaptor protein"/>
    <property type="match status" value="1"/>
</dbReference>